<dbReference type="Pfam" id="PF09980">
    <property type="entry name" value="DUF2214"/>
    <property type="match status" value="1"/>
</dbReference>
<organism evidence="2 3">
    <name type="scientific">Oxalicibacterium faecigallinarum</name>
    <dbReference type="NCBI Taxonomy" id="573741"/>
    <lineage>
        <taxon>Bacteria</taxon>
        <taxon>Pseudomonadati</taxon>
        <taxon>Pseudomonadota</taxon>
        <taxon>Betaproteobacteria</taxon>
        <taxon>Burkholderiales</taxon>
        <taxon>Oxalobacteraceae</taxon>
        <taxon>Oxalicibacterium</taxon>
    </lineage>
</organism>
<keyword evidence="1" id="KW-1133">Transmembrane helix</keyword>
<comment type="caution">
    <text evidence="2">The sequence shown here is derived from an EMBL/GenBank/DDBJ whole genome shotgun (WGS) entry which is preliminary data.</text>
</comment>
<sequence length="151" mass="16885">MNSAAAFIHHLAFLAIMLMLSSEMLLLKQTLTLESAKRIIRYDAIYGMAAGFVLVIGGLRVMYFEKGAYYYMHSAPFFAKMALFILVGLISIYPTMTFLKWNKSIKQGILPNVTEAQTRTLRLIIHVELTLLGLMILCAVLMAKGIGYIGN</sequence>
<evidence type="ECO:0000256" key="1">
    <source>
        <dbReference type="SAM" id="Phobius"/>
    </source>
</evidence>
<feature type="transmembrane region" description="Helical" evidence="1">
    <location>
        <begin position="120"/>
        <end position="143"/>
    </location>
</feature>
<keyword evidence="3" id="KW-1185">Reference proteome</keyword>
<accession>A0A8J3APM0</accession>
<keyword evidence="1" id="KW-0472">Membrane</keyword>
<proteinExistence type="predicted"/>
<dbReference type="RefSeq" id="WP_188380674.1">
    <property type="nucleotide sequence ID" value="NZ_BMDI01000001.1"/>
</dbReference>
<feature type="transmembrane region" description="Helical" evidence="1">
    <location>
        <begin position="39"/>
        <end position="57"/>
    </location>
</feature>
<protein>
    <submittedName>
        <fullName evidence="2">Membrane protein</fullName>
    </submittedName>
</protein>
<feature type="transmembrane region" description="Helical" evidence="1">
    <location>
        <begin position="77"/>
        <end position="99"/>
    </location>
</feature>
<dbReference type="Proteomes" id="UP000642180">
    <property type="component" value="Unassembled WGS sequence"/>
</dbReference>
<keyword evidence="1" id="KW-0812">Transmembrane</keyword>
<dbReference type="AlphaFoldDB" id="A0A8J3APM0"/>
<feature type="transmembrane region" description="Helical" evidence="1">
    <location>
        <begin position="6"/>
        <end position="27"/>
    </location>
</feature>
<name>A0A8J3APM0_9BURK</name>
<reference evidence="3" key="1">
    <citation type="journal article" date="2019" name="Int. J. Syst. Evol. Microbiol.">
        <title>The Global Catalogue of Microorganisms (GCM) 10K type strain sequencing project: providing services to taxonomists for standard genome sequencing and annotation.</title>
        <authorList>
            <consortium name="The Broad Institute Genomics Platform"/>
            <consortium name="The Broad Institute Genome Sequencing Center for Infectious Disease"/>
            <person name="Wu L."/>
            <person name="Ma J."/>
        </authorList>
    </citation>
    <scope>NUCLEOTIDE SEQUENCE [LARGE SCALE GENOMIC DNA]</scope>
    <source>
        <strain evidence="3">CCM 2767</strain>
    </source>
</reference>
<dbReference type="InterPro" id="IPR018706">
    <property type="entry name" value="DUF2214_membrane"/>
</dbReference>
<gene>
    <name evidence="2" type="ORF">GCM10008066_15570</name>
</gene>
<evidence type="ECO:0000313" key="3">
    <source>
        <dbReference type="Proteomes" id="UP000642180"/>
    </source>
</evidence>
<evidence type="ECO:0000313" key="2">
    <source>
        <dbReference type="EMBL" id="GGI18736.1"/>
    </source>
</evidence>
<dbReference type="EMBL" id="BMDI01000001">
    <property type="protein sequence ID" value="GGI18736.1"/>
    <property type="molecule type" value="Genomic_DNA"/>
</dbReference>